<dbReference type="FunFam" id="1.10.240.10:FF:000002">
    <property type="entry name" value="Tryptophan--tRNA ligase"/>
    <property type="match status" value="1"/>
</dbReference>
<dbReference type="SUPFAM" id="SSF52374">
    <property type="entry name" value="Nucleotidylyl transferase"/>
    <property type="match status" value="1"/>
</dbReference>
<evidence type="ECO:0000313" key="12">
    <source>
        <dbReference type="EMBL" id="OWR54732.1"/>
    </source>
</evidence>
<keyword evidence="13" id="KW-1185">Reference proteome</keyword>
<dbReference type="GO" id="GO:0005759">
    <property type="term" value="C:mitochondrial matrix"/>
    <property type="evidence" value="ECO:0007669"/>
    <property type="project" value="TreeGrafter"/>
</dbReference>
<evidence type="ECO:0000256" key="9">
    <source>
        <dbReference type="ARBA" id="ARBA00030268"/>
    </source>
</evidence>
<keyword evidence="8 10" id="KW-0030">Aminoacyl-tRNA synthetase</keyword>
<dbReference type="InterPro" id="IPR014729">
    <property type="entry name" value="Rossmann-like_a/b/a_fold"/>
</dbReference>
<dbReference type="PANTHER" id="PTHR43766:SF1">
    <property type="entry name" value="TRYPTOPHAN--TRNA LIGASE, MITOCHONDRIAL"/>
    <property type="match status" value="1"/>
</dbReference>
<dbReference type="GO" id="GO:0070183">
    <property type="term" value="P:mitochondrial tryptophanyl-tRNA aminoacylation"/>
    <property type="evidence" value="ECO:0007669"/>
    <property type="project" value="TreeGrafter"/>
</dbReference>
<name>A0A212FLW9_DANPL</name>
<evidence type="ECO:0000256" key="11">
    <source>
        <dbReference type="SAM" id="MobiDB-lite"/>
    </source>
</evidence>
<comment type="caution">
    <text evidence="12">The sequence shown here is derived from an EMBL/GenBank/DDBJ whole genome shotgun (WGS) entry which is preliminary data.</text>
</comment>
<keyword evidence="7 10" id="KW-0648">Protein biosynthesis</keyword>
<dbReference type="EC" id="6.1.1.2" evidence="3"/>
<dbReference type="NCBIfam" id="TIGR00233">
    <property type="entry name" value="trpS"/>
    <property type="match status" value="1"/>
</dbReference>
<keyword evidence="6 10" id="KW-0067">ATP-binding</keyword>
<dbReference type="Gene3D" id="1.10.240.10">
    <property type="entry name" value="Tyrosyl-Transfer RNA Synthetase"/>
    <property type="match status" value="1"/>
</dbReference>
<protein>
    <recommendedName>
        <fullName evidence="3">tryptophan--tRNA ligase</fullName>
        <ecNumber evidence="3">6.1.1.2</ecNumber>
    </recommendedName>
    <alternativeName>
        <fullName evidence="9">Tryptophanyl-tRNA synthetase</fullName>
    </alternativeName>
</protein>
<reference evidence="12 13" key="1">
    <citation type="journal article" date="2011" name="Cell">
        <title>The monarch butterfly genome yields insights into long-distance migration.</title>
        <authorList>
            <person name="Zhan S."/>
            <person name="Merlin C."/>
            <person name="Boore J.L."/>
            <person name="Reppert S.M."/>
        </authorList>
    </citation>
    <scope>NUCLEOTIDE SEQUENCE [LARGE SCALE GENOMIC DNA]</scope>
    <source>
        <strain evidence="12">F-2</strain>
    </source>
</reference>
<feature type="compositionally biased region" description="Basic and acidic residues" evidence="11">
    <location>
        <begin position="227"/>
        <end position="248"/>
    </location>
</feature>
<evidence type="ECO:0000256" key="10">
    <source>
        <dbReference type="RuleBase" id="RU363036"/>
    </source>
</evidence>
<dbReference type="FunCoup" id="A0A212FLW9">
    <property type="interactions" value="214"/>
</dbReference>
<dbReference type="STRING" id="278856.A0A212FLW9"/>
<dbReference type="InterPro" id="IPR002305">
    <property type="entry name" value="aa-tRNA-synth_Ic"/>
</dbReference>
<dbReference type="PROSITE" id="PS00178">
    <property type="entry name" value="AA_TRNA_LIGASE_I"/>
    <property type="match status" value="1"/>
</dbReference>
<dbReference type="CDD" id="cd00806">
    <property type="entry name" value="TrpRS_core"/>
    <property type="match status" value="1"/>
</dbReference>
<dbReference type="AlphaFoldDB" id="A0A212FLW9"/>
<dbReference type="InterPro" id="IPR002306">
    <property type="entry name" value="Trp-tRNA-ligase"/>
</dbReference>
<evidence type="ECO:0000256" key="6">
    <source>
        <dbReference type="ARBA" id="ARBA00022840"/>
    </source>
</evidence>
<sequence>MALTSGRLAYSKHLCKVNIRCISLQGYKAKETSIKNSPTAGTSETWNRRVVTGLQPTGALHVGNYFAAVQRCVKLQQQGDDLMIFIADLHAHTTQQNPTQIQKNILELTAYLLASGIDPEQSILFAQSAVPRHAELCWLLACLATHARLAHLPQFKEKSATMKEVPIGLLLYPVLQAADVLVYRGTHVPVGTDQLQHLQVAAQLVRTFHHRYGRLFPTPSPILPDDGSDRLRSLRDPTKKMSKSDTDPKSRILLSDSDDVIRLKIRKAVTDFNPQVTFEPDSRPGVSNLVTLHCLAADKLPEEVVLEAEGLTTARYKQMVADALVAAIRPIRERANELLARPGLLRHVLRHGAARARRRADIVYGDVAERLGLANATLQTSDEFNISNQIVLLGSKSKKAVEHGA</sequence>
<dbReference type="Pfam" id="PF00579">
    <property type="entry name" value="tRNA-synt_1b"/>
    <property type="match status" value="1"/>
</dbReference>
<comment type="similarity">
    <text evidence="2 10">Belongs to the class-I aminoacyl-tRNA synthetase family.</text>
</comment>
<dbReference type="KEGG" id="dpl:KGM_212352"/>
<keyword evidence="5 10" id="KW-0547">Nucleotide-binding</keyword>
<evidence type="ECO:0000256" key="5">
    <source>
        <dbReference type="ARBA" id="ARBA00022741"/>
    </source>
</evidence>
<dbReference type="EMBL" id="AGBW02007695">
    <property type="protein sequence ID" value="OWR54732.1"/>
    <property type="molecule type" value="Genomic_DNA"/>
</dbReference>
<comment type="subcellular location">
    <subcellularLocation>
        <location evidence="1">Mitochondrion</location>
    </subcellularLocation>
</comment>
<evidence type="ECO:0000256" key="8">
    <source>
        <dbReference type="ARBA" id="ARBA00023146"/>
    </source>
</evidence>
<evidence type="ECO:0000313" key="13">
    <source>
        <dbReference type="Proteomes" id="UP000007151"/>
    </source>
</evidence>
<dbReference type="PRINTS" id="PR01039">
    <property type="entry name" value="TRNASYNTHTRP"/>
</dbReference>
<evidence type="ECO:0000256" key="4">
    <source>
        <dbReference type="ARBA" id="ARBA00022598"/>
    </source>
</evidence>
<keyword evidence="4 10" id="KW-0436">Ligase</keyword>
<dbReference type="GO" id="GO:0005524">
    <property type="term" value="F:ATP binding"/>
    <property type="evidence" value="ECO:0007669"/>
    <property type="project" value="UniProtKB-KW"/>
</dbReference>
<accession>A0A212FLW9</accession>
<dbReference type="InterPro" id="IPR050203">
    <property type="entry name" value="Trp-tRNA_synthetase"/>
</dbReference>
<feature type="region of interest" description="Disordered" evidence="11">
    <location>
        <begin position="219"/>
        <end position="248"/>
    </location>
</feature>
<gene>
    <name evidence="12" type="ORF">KGM_212352</name>
</gene>
<dbReference type="Proteomes" id="UP000007151">
    <property type="component" value="Unassembled WGS sequence"/>
</dbReference>
<proteinExistence type="inferred from homology"/>
<dbReference type="PANTHER" id="PTHR43766">
    <property type="entry name" value="TRYPTOPHAN--TRNA LIGASE, MITOCHONDRIAL"/>
    <property type="match status" value="1"/>
</dbReference>
<dbReference type="eggNOG" id="KOG2713">
    <property type="taxonomic scope" value="Eukaryota"/>
</dbReference>
<dbReference type="GO" id="GO:0004830">
    <property type="term" value="F:tryptophan-tRNA ligase activity"/>
    <property type="evidence" value="ECO:0007669"/>
    <property type="project" value="UniProtKB-EC"/>
</dbReference>
<dbReference type="Gene3D" id="3.40.50.620">
    <property type="entry name" value="HUPs"/>
    <property type="match status" value="1"/>
</dbReference>
<dbReference type="InterPro" id="IPR001412">
    <property type="entry name" value="aa-tRNA-synth_I_CS"/>
</dbReference>
<evidence type="ECO:0000256" key="2">
    <source>
        <dbReference type="ARBA" id="ARBA00005594"/>
    </source>
</evidence>
<evidence type="ECO:0000256" key="7">
    <source>
        <dbReference type="ARBA" id="ARBA00022917"/>
    </source>
</evidence>
<dbReference type="OrthoDB" id="15808at2759"/>
<organism evidence="12 13">
    <name type="scientific">Danaus plexippus plexippus</name>
    <dbReference type="NCBI Taxonomy" id="278856"/>
    <lineage>
        <taxon>Eukaryota</taxon>
        <taxon>Metazoa</taxon>
        <taxon>Ecdysozoa</taxon>
        <taxon>Arthropoda</taxon>
        <taxon>Hexapoda</taxon>
        <taxon>Insecta</taxon>
        <taxon>Pterygota</taxon>
        <taxon>Neoptera</taxon>
        <taxon>Endopterygota</taxon>
        <taxon>Lepidoptera</taxon>
        <taxon>Glossata</taxon>
        <taxon>Ditrysia</taxon>
        <taxon>Papilionoidea</taxon>
        <taxon>Nymphalidae</taxon>
        <taxon>Danainae</taxon>
        <taxon>Danaini</taxon>
        <taxon>Danaina</taxon>
        <taxon>Danaus</taxon>
        <taxon>Danaus</taxon>
    </lineage>
</organism>
<evidence type="ECO:0000256" key="3">
    <source>
        <dbReference type="ARBA" id="ARBA00013161"/>
    </source>
</evidence>
<evidence type="ECO:0000256" key="1">
    <source>
        <dbReference type="ARBA" id="ARBA00004173"/>
    </source>
</evidence>